<dbReference type="Pfam" id="PF00501">
    <property type="entry name" value="AMP-binding"/>
    <property type="match status" value="1"/>
</dbReference>
<sequence>MSMLEAVLAATREHAALPALTSGSRTLAFGQLGERIERVATGLADAGMRSGDRVAFSVRPSIDAVVLALAVCRAGGQIAFVDLGAGPELLAARLTLARPRWTAAESLLHLVSAPSLRRIARSRGVDLPAYRELLPGARHIVTGRRLPAAPRGALRLARLARTAPRSLPPADPTADALLIFTSGTTGEPKTVLHTLASLGAGLADIRSGLGLEPGLRVLTDQLMIGLPALIAGSHWTLPPTGLDPAASPERYLPLLERADAMFASPAALDAMLRLLDDRQASSAQPAAAQLRLIAMGGAPVLPPLIERALTRFPDARIRCVYGMSEILPVAIADGAEKLHASGEGDFVGRVASSVDARIDDGELVLAGPGLARAYVHELPRELAEVRTGDLARLDGDRLTLLGRKKDMLLRGTQNIYVGLYEPVIASLPGVADAAMVGVPDAIGDDRVVVAVVPEGAPESLPADPAHPLARRVAAALPGLIDHGALPDLVVAIGALPRRGRMRKPDRPALVALVAPLVGIADRPTA</sequence>
<feature type="domain" description="AMP-binding enzyme C-terminal" evidence="2">
    <location>
        <begin position="421"/>
        <end position="497"/>
    </location>
</feature>
<dbReference type="InterPro" id="IPR045851">
    <property type="entry name" value="AMP-bd_C_sf"/>
</dbReference>
<dbReference type="Pfam" id="PF13193">
    <property type="entry name" value="AMP-binding_C"/>
    <property type="match status" value="1"/>
</dbReference>
<evidence type="ECO:0000313" key="4">
    <source>
        <dbReference type="Proteomes" id="UP000321749"/>
    </source>
</evidence>
<dbReference type="AlphaFoldDB" id="A0AA87US54"/>
<gene>
    <name evidence="3" type="ORF">ABA31_14360</name>
</gene>
<accession>A0AA87US54</accession>
<dbReference type="GO" id="GO:0016878">
    <property type="term" value="F:acid-thiol ligase activity"/>
    <property type="evidence" value="ECO:0007669"/>
    <property type="project" value="UniProtKB-ARBA"/>
</dbReference>
<dbReference type="SUPFAM" id="SSF56801">
    <property type="entry name" value="Acetyl-CoA synthetase-like"/>
    <property type="match status" value="1"/>
</dbReference>
<proteinExistence type="predicted"/>
<dbReference type="Gene3D" id="3.40.50.12780">
    <property type="entry name" value="N-terminal domain of ligase-like"/>
    <property type="match status" value="1"/>
</dbReference>
<evidence type="ECO:0000313" key="3">
    <source>
        <dbReference type="EMBL" id="GEK80085.1"/>
    </source>
</evidence>
<name>A0AA87US54_9MICO</name>
<dbReference type="InterPro" id="IPR000873">
    <property type="entry name" value="AMP-dep_synth/lig_dom"/>
</dbReference>
<evidence type="ECO:0000259" key="2">
    <source>
        <dbReference type="Pfam" id="PF13193"/>
    </source>
</evidence>
<feature type="domain" description="AMP-dependent synthetase/ligase" evidence="1">
    <location>
        <begin position="12"/>
        <end position="374"/>
    </location>
</feature>
<keyword evidence="4" id="KW-1185">Reference proteome</keyword>
<dbReference type="PANTHER" id="PTHR43767:SF1">
    <property type="entry name" value="NONRIBOSOMAL PEPTIDE SYNTHASE PES1 (EUROFUNG)-RELATED"/>
    <property type="match status" value="1"/>
</dbReference>
<reference evidence="3 4" key="1">
    <citation type="submission" date="2019-07" db="EMBL/GenBank/DDBJ databases">
        <title>Whole genome shotgun sequence of Agrococcus baldri NBRC 103055.</title>
        <authorList>
            <person name="Hosoyama A."/>
            <person name="Uohara A."/>
            <person name="Ohji S."/>
            <person name="Ichikawa N."/>
        </authorList>
    </citation>
    <scope>NUCLEOTIDE SEQUENCE [LARGE SCALE GENOMIC DNA]</scope>
    <source>
        <strain evidence="3 4">NBRC 103055</strain>
    </source>
</reference>
<dbReference type="EMBL" id="BJUU01000007">
    <property type="protein sequence ID" value="GEK80085.1"/>
    <property type="molecule type" value="Genomic_DNA"/>
</dbReference>
<dbReference type="InterPro" id="IPR050237">
    <property type="entry name" value="ATP-dep_AMP-bd_enzyme"/>
</dbReference>
<organism evidence="3 4">
    <name type="scientific">Agrococcus baldri</name>
    <dbReference type="NCBI Taxonomy" id="153730"/>
    <lineage>
        <taxon>Bacteria</taxon>
        <taxon>Bacillati</taxon>
        <taxon>Actinomycetota</taxon>
        <taxon>Actinomycetes</taxon>
        <taxon>Micrococcales</taxon>
        <taxon>Microbacteriaceae</taxon>
        <taxon>Agrococcus</taxon>
    </lineage>
</organism>
<dbReference type="Proteomes" id="UP000321749">
    <property type="component" value="Unassembled WGS sequence"/>
</dbReference>
<dbReference type="PROSITE" id="PS00455">
    <property type="entry name" value="AMP_BINDING"/>
    <property type="match status" value="1"/>
</dbReference>
<evidence type="ECO:0000259" key="1">
    <source>
        <dbReference type="Pfam" id="PF00501"/>
    </source>
</evidence>
<dbReference type="InterPro" id="IPR020845">
    <property type="entry name" value="AMP-binding_CS"/>
</dbReference>
<comment type="caution">
    <text evidence="3">The sequence shown here is derived from an EMBL/GenBank/DDBJ whole genome shotgun (WGS) entry which is preliminary data.</text>
</comment>
<dbReference type="PANTHER" id="PTHR43767">
    <property type="entry name" value="LONG-CHAIN-FATTY-ACID--COA LIGASE"/>
    <property type="match status" value="1"/>
</dbReference>
<dbReference type="InterPro" id="IPR025110">
    <property type="entry name" value="AMP-bd_C"/>
</dbReference>
<dbReference type="InterPro" id="IPR042099">
    <property type="entry name" value="ANL_N_sf"/>
</dbReference>
<dbReference type="Gene3D" id="3.30.300.30">
    <property type="match status" value="1"/>
</dbReference>
<protein>
    <submittedName>
        <fullName evidence="3">Fatty-acyl-CoA synthase</fullName>
    </submittedName>
</protein>
<dbReference type="RefSeq" id="WP_146794050.1">
    <property type="nucleotide sequence ID" value="NZ_BJUU01000007.1"/>
</dbReference>
<dbReference type="CDD" id="cd04433">
    <property type="entry name" value="AFD_class_I"/>
    <property type="match status" value="1"/>
</dbReference>